<dbReference type="InterPro" id="IPR009742">
    <property type="entry name" value="Curlin_rpt"/>
</dbReference>
<comment type="similarity">
    <text evidence="1">Belongs to the CsgA/CsgB family.</text>
</comment>
<evidence type="ECO:0000313" key="5">
    <source>
        <dbReference type="Proteomes" id="UP000277921"/>
    </source>
</evidence>
<organism evidence="4 5">
    <name type="scientific">Burkholderia contaminans</name>
    <dbReference type="NCBI Taxonomy" id="488447"/>
    <lineage>
        <taxon>Bacteria</taxon>
        <taxon>Pseudomonadati</taxon>
        <taxon>Pseudomonadota</taxon>
        <taxon>Betaproteobacteria</taxon>
        <taxon>Burkholderiales</taxon>
        <taxon>Burkholderiaceae</taxon>
        <taxon>Burkholderia</taxon>
        <taxon>Burkholderia cepacia complex</taxon>
    </lineage>
</organism>
<proteinExistence type="inferred from homology"/>
<dbReference type="AlphaFoldDB" id="A0A3N8PLX0"/>
<dbReference type="GO" id="GO:0007155">
    <property type="term" value="P:cell adhesion"/>
    <property type="evidence" value="ECO:0007669"/>
    <property type="project" value="InterPro"/>
</dbReference>
<dbReference type="EMBL" id="QTQV01000013">
    <property type="protein sequence ID" value="RQT12707.1"/>
    <property type="molecule type" value="Genomic_DNA"/>
</dbReference>
<gene>
    <name evidence="4" type="ORF">DF051_22830</name>
</gene>
<evidence type="ECO:0008006" key="6">
    <source>
        <dbReference type="Google" id="ProtNLM"/>
    </source>
</evidence>
<comment type="caution">
    <text evidence="4">The sequence shown here is derived from an EMBL/GenBank/DDBJ whole genome shotgun (WGS) entry which is preliminary data.</text>
</comment>
<dbReference type="RefSeq" id="WP_124581756.1">
    <property type="nucleotide sequence ID" value="NZ_QTQV01000013.1"/>
</dbReference>
<evidence type="ECO:0000256" key="3">
    <source>
        <dbReference type="SAM" id="SignalP"/>
    </source>
</evidence>
<evidence type="ECO:0000313" key="4">
    <source>
        <dbReference type="EMBL" id="RQT12707.1"/>
    </source>
</evidence>
<accession>A0A3N8PLX0</accession>
<evidence type="ECO:0000256" key="2">
    <source>
        <dbReference type="ARBA" id="ARBA00022729"/>
    </source>
</evidence>
<sequence>MKVTKSAIAIAVLMLASAAAQADSSGNTVTVGQIGSFNSATVEQTATSGDSVSINQSAAGDDPRYGFVANVTTVGGTGDTTVIQQNSWWAEPYSSVNVSQTGTSHERNYVTQSGGGDFSATITQTTSAYTGGPQYDTNTINQYSYIDSASISQQGGGWNAVTINQGSPSQSAIGNNATVNQWFESGDSATINQSAASNNATITQLNGYGNGASITQTAAFNTASITQSSSTGSTASITQSSADNLASVTQSASGSAVTVSQTGAFNTASIKQH</sequence>
<feature type="signal peptide" evidence="3">
    <location>
        <begin position="1"/>
        <end position="22"/>
    </location>
</feature>
<reference evidence="4 5" key="1">
    <citation type="submission" date="2018-08" db="EMBL/GenBank/DDBJ databases">
        <title>Comparative analysis of Burkholderia isolates from Puerto Rico.</title>
        <authorList>
            <person name="Hall C."/>
            <person name="Sahl J."/>
            <person name="Wagner D."/>
        </authorList>
    </citation>
    <scope>NUCLEOTIDE SEQUENCE [LARGE SCALE GENOMIC DNA]</scope>
    <source>
        <strain evidence="4 5">Bp9025</strain>
    </source>
</reference>
<name>A0A3N8PLX0_9BURK</name>
<protein>
    <recommendedName>
        <fullName evidence="6">Curlin associated protein</fullName>
    </recommendedName>
</protein>
<dbReference type="Pfam" id="PF07012">
    <property type="entry name" value="Curlin_rpt"/>
    <property type="match status" value="2"/>
</dbReference>
<keyword evidence="2 3" id="KW-0732">Signal</keyword>
<dbReference type="Proteomes" id="UP000277921">
    <property type="component" value="Unassembled WGS sequence"/>
</dbReference>
<feature type="chain" id="PRO_5018165487" description="Curlin associated protein" evidence="3">
    <location>
        <begin position="23"/>
        <end position="273"/>
    </location>
</feature>
<evidence type="ECO:0000256" key="1">
    <source>
        <dbReference type="ARBA" id="ARBA00009766"/>
    </source>
</evidence>
<dbReference type="GO" id="GO:0009289">
    <property type="term" value="C:pilus"/>
    <property type="evidence" value="ECO:0007669"/>
    <property type="project" value="InterPro"/>
</dbReference>